<evidence type="ECO:0000313" key="2">
    <source>
        <dbReference type="EMBL" id="KAK3286745.1"/>
    </source>
</evidence>
<feature type="compositionally biased region" description="Basic and acidic residues" evidence="1">
    <location>
        <begin position="289"/>
        <end position="298"/>
    </location>
</feature>
<feature type="region of interest" description="Disordered" evidence="1">
    <location>
        <begin position="87"/>
        <end position="125"/>
    </location>
</feature>
<dbReference type="SUPFAM" id="SSF48403">
    <property type="entry name" value="Ankyrin repeat"/>
    <property type="match status" value="1"/>
</dbReference>
<reference evidence="2 3" key="1">
    <citation type="journal article" date="2015" name="Genome Biol. Evol.">
        <title>Comparative Genomics of a Bacterivorous Green Alga Reveals Evolutionary Causalities and Consequences of Phago-Mixotrophic Mode of Nutrition.</title>
        <authorList>
            <person name="Burns J.A."/>
            <person name="Paasch A."/>
            <person name="Narechania A."/>
            <person name="Kim E."/>
        </authorList>
    </citation>
    <scope>NUCLEOTIDE SEQUENCE [LARGE SCALE GENOMIC DNA]</scope>
    <source>
        <strain evidence="2 3">PLY_AMNH</strain>
    </source>
</reference>
<feature type="compositionally biased region" description="Basic and acidic residues" evidence="1">
    <location>
        <begin position="30"/>
        <end position="44"/>
    </location>
</feature>
<accession>A0AAE0LJ48</accession>
<feature type="region of interest" description="Disordered" evidence="1">
    <location>
        <begin position="220"/>
        <end position="317"/>
    </location>
</feature>
<feature type="compositionally biased region" description="Basic and acidic residues" evidence="1">
    <location>
        <begin position="239"/>
        <end position="252"/>
    </location>
</feature>
<name>A0AAE0LJ48_9CHLO</name>
<comment type="caution">
    <text evidence="2">The sequence shown here is derived from an EMBL/GenBank/DDBJ whole genome shotgun (WGS) entry which is preliminary data.</text>
</comment>
<dbReference type="EMBL" id="LGRX02001152">
    <property type="protein sequence ID" value="KAK3286745.1"/>
    <property type="molecule type" value="Genomic_DNA"/>
</dbReference>
<dbReference type="Gene3D" id="1.25.40.20">
    <property type="entry name" value="Ankyrin repeat-containing domain"/>
    <property type="match status" value="1"/>
</dbReference>
<gene>
    <name evidence="2" type="ORF">CYMTET_5718</name>
</gene>
<evidence type="ECO:0000313" key="3">
    <source>
        <dbReference type="Proteomes" id="UP001190700"/>
    </source>
</evidence>
<dbReference type="Proteomes" id="UP001190700">
    <property type="component" value="Unassembled WGS sequence"/>
</dbReference>
<keyword evidence="3" id="KW-1185">Reference proteome</keyword>
<dbReference type="Pfam" id="PF12796">
    <property type="entry name" value="Ank_2"/>
    <property type="match status" value="1"/>
</dbReference>
<sequence length="317" mass="35222">MCGVRTDWEIRFKSESGAEGDLYDEDDGKDENGEVVERPDIHDPGEFVRQTLNLHFHAGDESKPPPTLPVNKTSRLKDYLLTGVEDATEAQIPKRRRSVTSPRVDESSEEPHRSRAGTALSGAGTIVTPGESAMTYVTNPVGHPPHQHKAPMMRPDDPLVRAVLQGNTKLVKKLLKEGFSPMEVDPACNLTALQMASKTGNADLVTMLLEVGAGASEGLSNKLTQRPYLDETDDDTEREPDSPEKNKNDSHLPEGNSTWWDEELKKASKHRPGHGQSAPRKSENTTVDIPRRDRTDRHPNRHHPPMETPRSGDTEDW</sequence>
<evidence type="ECO:0000256" key="1">
    <source>
        <dbReference type="SAM" id="MobiDB-lite"/>
    </source>
</evidence>
<dbReference type="InterPro" id="IPR036770">
    <property type="entry name" value="Ankyrin_rpt-contain_sf"/>
</dbReference>
<feature type="compositionally biased region" description="Basic and acidic residues" evidence="1">
    <location>
        <begin position="103"/>
        <end position="113"/>
    </location>
</feature>
<feature type="region of interest" description="Disordered" evidence="1">
    <location>
        <begin position="15"/>
        <end position="44"/>
    </location>
</feature>
<dbReference type="AlphaFoldDB" id="A0AAE0LJ48"/>
<proteinExistence type="predicted"/>
<organism evidence="2 3">
    <name type="scientific">Cymbomonas tetramitiformis</name>
    <dbReference type="NCBI Taxonomy" id="36881"/>
    <lineage>
        <taxon>Eukaryota</taxon>
        <taxon>Viridiplantae</taxon>
        <taxon>Chlorophyta</taxon>
        <taxon>Pyramimonadophyceae</taxon>
        <taxon>Pyramimonadales</taxon>
        <taxon>Pyramimonadaceae</taxon>
        <taxon>Cymbomonas</taxon>
    </lineage>
</organism>
<protein>
    <submittedName>
        <fullName evidence="2">Uncharacterized protein</fullName>
    </submittedName>
</protein>
<dbReference type="InterPro" id="IPR002110">
    <property type="entry name" value="Ankyrin_rpt"/>
</dbReference>